<proteinExistence type="predicted"/>
<evidence type="ECO:0000313" key="3">
    <source>
        <dbReference type="Proteomes" id="UP001528411"/>
    </source>
</evidence>
<gene>
    <name evidence="2" type="ORF">PN838_10780</name>
</gene>
<keyword evidence="3" id="KW-1185">Reference proteome</keyword>
<evidence type="ECO:0000313" key="2">
    <source>
        <dbReference type="EMBL" id="MDC2889159.1"/>
    </source>
</evidence>
<protein>
    <submittedName>
        <fullName evidence="2">Uncharacterized protein</fullName>
    </submittedName>
</protein>
<keyword evidence="1" id="KW-0732">Signal</keyword>
<sequence length="142" mass="15912">MKIVLKNATIRLGLLVLIFICAFGAKAQNHTDFIPITLPSPHIMENSVAFGQDAQGQTWLITEQGLSVFRDIQFVSFRSFSFEQKITGAEFIGNDAFITTPSQVFRVSLTNPHSPLTQVWPTTGIKEKAKLRLLKFCRVKVT</sequence>
<name>A0ABT5FDE7_9GAMM</name>
<feature type="signal peptide" evidence="1">
    <location>
        <begin position="1"/>
        <end position="27"/>
    </location>
</feature>
<dbReference type="EMBL" id="JAQOMS010000002">
    <property type="protein sequence ID" value="MDC2889159.1"/>
    <property type="molecule type" value="Genomic_DNA"/>
</dbReference>
<accession>A0ABT5FDE7</accession>
<organism evidence="2 3">
    <name type="scientific">Psychrosphaera algicola</name>
    <dbReference type="NCBI Taxonomy" id="3023714"/>
    <lineage>
        <taxon>Bacteria</taxon>
        <taxon>Pseudomonadati</taxon>
        <taxon>Pseudomonadota</taxon>
        <taxon>Gammaproteobacteria</taxon>
        <taxon>Alteromonadales</taxon>
        <taxon>Pseudoalteromonadaceae</taxon>
        <taxon>Psychrosphaera</taxon>
    </lineage>
</organism>
<dbReference type="Proteomes" id="UP001528411">
    <property type="component" value="Unassembled WGS sequence"/>
</dbReference>
<evidence type="ECO:0000256" key="1">
    <source>
        <dbReference type="SAM" id="SignalP"/>
    </source>
</evidence>
<reference evidence="2 3" key="1">
    <citation type="submission" date="2023-01" db="EMBL/GenBank/DDBJ databases">
        <title>Psychrosphaera sp. nov., isolated from marine algae.</title>
        <authorList>
            <person name="Bayburt H."/>
            <person name="Choi B.J."/>
            <person name="Kim J.M."/>
            <person name="Choi D.G."/>
            <person name="Jeon C.O."/>
        </authorList>
    </citation>
    <scope>NUCLEOTIDE SEQUENCE [LARGE SCALE GENOMIC DNA]</scope>
    <source>
        <strain evidence="2 3">G1-22</strain>
    </source>
</reference>
<comment type="caution">
    <text evidence="2">The sequence shown here is derived from an EMBL/GenBank/DDBJ whole genome shotgun (WGS) entry which is preliminary data.</text>
</comment>
<dbReference type="RefSeq" id="WP_272180654.1">
    <property type="nucleotide sequence ID" value="NZ_JAQOMS010000002.1"/>
</dbReference>
<feature type="chain" id="PRO_5047334027" evidence="1">
    <location>
        <begin position="28"/>
        <end position="142"/>
    </location>
</feature>